<dbReference type="Proteomes" id="UP000580250">
    <property type="component" value="Unassembled WGS sequence"/>
</dbReference>
<name>A0A6V7UQ55_MELEN</name>
<protein>
    <submittedName>
        <fullName evidence="2">Uncharacterized protein</fullName>
    </submittedName>
</protein>
<evidence type="ECO:0000256" key="1">
    <source>
        <dbReference type="ARBA" id="ARBA00023054"/>
    </source>
</evidence>
<sequence length="356" mass="41465">MIESNFHLNTKEALECSFNFKEWSRLRNVTCSYLTLKNKINLYTNQLEQVLSEASTYRDYASQIQNFNVKVSLLNKRTVLLRNSIQTLNFKINSIDKEKADEDEQKMLLTSKIENFVNIEENLIIDRKHILRLRNQIIFRRRFLLRELSQIFFPKGRESRPALKKNCFCLKFDLIRRLHLPNVAACFGHNASELCAATSFVVHLLNCTSFILSHPLKHYIFFNGSRSYLQTRNKLESFDLFTSTSTKIITNRDHFDFALYLLCEIIVQLRSDCLIRTSELDRPIYLLNQLINSFIGMHSFSNPDFIFSPSKRPSSSILSPSLCVAINKECVSPVENKTDQSLQYLANYLFPLIALS</sequence>
<dbReference type="GO" id="GO:0000323">
    <property type="term" value="C:lytic vacuole"/>
    <property type="evidence" value="ECO:0007669"/>
    <property type="project" value="TreeGrafter"/>
</dbReference>
<gene>
    <name evidence="2" type="ORF">MENT_LOCUS15943</name>
</gene>
<dbReference type="PANTHER" id="PTHR15157:SF5">
    <property type="entry name" value="UV RADIATION RESISTANCE-ASSOCIATED GENE PROTEIN"/>
    <property type="match status" value="1"/>
</dbReference>
<evidence type="ECO:0000313" key="2">
    <source>
        <dbReference type="EMBL" id="CAD2163340.1"/>
    </source>
</evidence>
<proteinExistence type="predicted"/>
<dbReference type="EMBL" id="CAJEWN010000097">
    <property type="protein sequence ID" value="CAD2163340.1"/>
    <property type="molecule type" value="Genomic_DNA"/>
</dbReference>
<dbReference type="PANTHER" id="PTHR15157">
    <property type="entry name" value="UV RADIATION RESISTANCE-ASSOCIATED GENE PROTEIN"/>
    <property type="match status" value="1"/>
</dbReference>
<dbReference type="GO" id="GO:0000149">
    <property type="term" value="F:SNARE binding"/>
    <property type="evidence" value="ECO:0007669"/>
    <property type="project" value="TreeGrafter"/>
</dbReference>
<organism evidence="2 3">
    <name type="scientific">Meloidogyne enterolobii</name>
    <name type="common">Root-knot nematode worm</name>
    <name type="synonym">Meloidogyne mayaguensis</name>
    <dbReference type="NCBI Taxonomy" id="390850"/>
    <lineage>
        <taxon>Eukaryota</taxon>
        <taxon>Metazoa</taxon>
        <taxon>Ecdysozoa</taxon>
        <taxon>Nematoda</taxon>
        <taxon>Chromadorea</taxon>
        <taxon>Rhabditida</taxon>
        <taxon>Tylenchina</taxon>
        <taxon>Tylenchomorpha</taxon>
        <taxon>Tylenchoidea</taxon>
        <taxon>Meloidogynidae</taxon>
        <taxon>Meloidogyninae</taxon>
        <taxon>Meloidogyne</taxon>
    </lineage>
</organism>
<dbReference type="GO" id="GO:0035493">
    <property type="term" value="P:SNARE complex assembly"/>
    <property type="evidence" value="ECO:0007669"/>
    <property type="project" value="TreeGrafter"/>
</dbReference>
<evidence type="ECO:0000313" key="3">
    <source>
        <dbReference type="Proteomes" id="UP000580250"/>
    </source>
</evidence>
<dbReference type="OrthoDB" id="72772at2759"/>
<dbReference type="AlphaFoldDB" id="A0A6V7UQ55"/>
<keyword evidence="1" id="KW-0175">Coiled coil</keyword>
<dbReference type="GO" id="GO:0005768">
    <property type="term" value="C:endosome"/>
    <property type="evidence" value="ECO:0007669"/>
    <property type="project" value="TreeGrafter"/>
</dbReference>
<comment type="caution">
    <text evidence="2">The sequence shown here is derived from an EMBL/GenBank/DDBJ whole genome shotgun (WGS) entry which is preliminary data.</text>
</comment>
<accession>A0A6V7UQ55</accession>
<reference evidence="2 3" key="1">
    <citation type="submission" date="2020-08" db="EMBL/GenBank/DDBJ databases">
        <authorList>
            <person name="Koutsovoulos G."/>
            <person name="Danchin GJ E."/>
        </authorList>
    </citation>
    <scope>NUCLEOTIDE SEQUENCE [LARGE SCALE GENOMIC DNA]</scope>
</reference>